<name>A0AAV4IJC7_9GAST</name>
<evidence type="ECO:0000313" key="2">
    <source>
        <dbReference type="Proteomes" id="UP000762676"/>
    </source>
</evidence>
<reference evidence="1 2" key="1">
    <citation type="journal article" date="2021" name="Elife">
        <title>Chloroplast acquisition without the gene transfer in kleptoplastic sea slugs, Plakobranchus ocellatus.</title>
        <authorList>
            <person name="Maeda T."/>
            <person name="Takahashi S."/>
            <person name="Yoshida T."/>
            <person name="Shimamura S."/>
            <person name="Takaki Y."/>
            <person name="Nagai Y."/>
            <person name="Toyoda A."/>
            <person name="Suzuki Y."/>
            <person name="Arimoto A."/>
            <person name="Ishii H."/>
            <person name="Satoh N."/>
            <person name="Nishiyama T."/>
            <person name="Hasebe M."/>
            <person name="Maruyama T."/>
            <person name="Minagawa J."/>
            <person name="Obokata J."/>
            <person name="Shigenobu S."/>
        </authorList>
    </citation>
    <scope>NUCLEOTIDE SEQUENCE [LARGE SCALE GENOMIC DNA]</scope>
</reference>
<sequence>MWAMGQIHRVVWKFMNSSKLNNNILQMKDPPCTHLTIIWNQPTTSRGALSGLTLDLNIVRVIAHKRQWTSQQCDRSKQINFQDSSGCTMTFIESNKSSSSGWELSDQPCLGWVLQPGTFRSKRQDWSHGVSFSKAVMNEAVPKSRASNL</sequence>
<dbReference type="Proteomes" id="UP000762676">
    <property type="component" value="Unassembled WGS sequence"/>
</dbReference>
<gene>
    <name evidence="1" type="ORF">ElyMa_006595700</name>
</gene>
<evidence type="ECO:0000313" key="1">
    <source>
        <dbReference type="EMBL" id="GFS08451.1"/>
    </source>
</evidence>
<keyword evidence="2" id="KW-1185">Reference proteome</keyword>
<dbReference type="EMBL" id="BMAT01013251">
    <property type="protein sequence ID" value="GFS08451.1"/>
    <property type="molecule type" value="Genomic_DNA"/>
</dbReference>
<proteinExistence type="predicted"/>
<protein>
    <submittedName>
        <fullName evidence="1">Uncharacterized protein</fullName>
    </submittedName>
</protein>
<accession>A0AAV4IJC7</accession>
<organism evidence="1 2">
    <name type="scientific">Elysia marginata</name>
    <dbReference type="NCBI Taxonomy" id="1093978"/>
    <lineage>
        <taxon>Eukaryota</taxon>
        <taxon>Metazoa</taxon>
        <taxon>Spiralia</taxon>
        <taxon>Lophotrochozoa</taxon>
        <taxon>Mollusca</taxon>
        <taxon>Gastropoda</taxon>
        <taxon>Heterobranchia</taxon>
        <taxon>Euthyneura</taxon>
        <taxon>Panpulmonata</taxon>
        <taxon>Sacoglossa</taxon>
        <taxon>Placobranchoidea</taxon>
        <taxon>Plakobranchidae</taxon>
        <taxon>Elysia</taxon>
    </lineage>
</organism>
<comment type="caution">
    <text evidence="1">The sequence shown here is derived from an EMBL/GenBank/DDBJ whole genome shotgun (WGS) entry which is preliminary data.</text>
</comment>
<dbReference type="AlphaFoldDB" id="A0AAV4IJC7"/>